<dbReference type="GO" id="GO:0031564">
    <property type="term" value="P:transcription antitermination"/>
    <property type="evidence" value="ECO:0007669"/>
    <property type="project" value="UniProtKB-UniRule"/>
</dbReference>
<organism evidence="9 10">
    <name type="scientific">Butyribacter intestini</name>
    <dbReference type="NCBI Taxonomy" id="1703332"/>
    <lineage>
        <taxon>Bacteria</taxon>
        <taxon>Bacillati</taxon>
        <taxon>Bacillota</taxon>
        <taxon>Clostridia</taxon>
        <taxon>Lachnospirales</taxon>
        <taxon>Lachnospiraceae</taxon>
        <taxon>Butyribacter</taxon>
    </lineage>
</organism>
<dbReference type="PANTHER" id="PTHR30265">
    <property type="entry name" value="RHO-INTERACTING TRANSCRIPTION TERMINATION FACTOR NUSG"/>
    <property type="match status" value="1"/>
</dbReference>
<proteinExistence type="inferred from homology"/>
<comment type="caution">
    <text evidence="9">The sequence shown here is derived from an EMBL/GenBank/DDBJ whole genome shotgun (WGS) entry which is preliminary data.</text>
</comment>
<dbReference type="Gene3D" id="3.30.70.940">
    <property type="entry name" value="NusG, N-terminal domain"/>
    <property type="match status" value="1"/>
</dbReference>
<dbReference type="PANTHER" id="PTHR30265:SF2">
    <property type="entry name" value="TRANSCRIPTION TERMINATION_ANTITERMINATION PROTEIN NUSG"/>
    <property type="match status" value="1"/>
</dbReference>
<feature type="domain" description="NusG-like N-terminal" evidence="8">
    <location>
        <begin position="5"/>
        <end position="113"/>
    </location>
</feature>
<dbReference type="SMART" id="SM00738">
    <property type="entry name" value="NGN"/>
    <property type="match status" value="1"/>
</dbReference>
<dbReference type="Pfam" id="PF02357">
    <property type="entry name" value="NusG"/>
    <property type="match status" value="1"/>
</dbReference>
<keyword evidence="3 5" id="KW-0805">Transcription regulation</keyword>
<dbReference type="InterPro" id="IPR006645">
    <property type="entry name" value="NGN-like_dom"/>
</dbReference>
<accession>A0AAW3JVI2</accession>
<evidence type="ECO:0000256" key="2">
    <source>
        <dbReference type="ARBA" id="ARBA00022814"/>
    </source>
</evidence>
<dbReference type="EMBL" id="LLKB01000001">
    <property type="protein sequence ID" value="KQC85766.1"/>
    <property type="molecule type" value="Genomic_DNA"/>
</dbReference>
<protein>
    <recommendedName>
        <fullName evidence="5 6">Transcription termination/antitermination protein NusG</fullName>
    </recommendedName>
</protein>
<dbReference type="GO" id="GO:0005829">
    <property type="term" value="C:cytosol"/>
    <property type="evidence" value="ECO:0007669"/>
    <property type="project" value="TreeGrafter"/>
</dbReference>
<dbReference type="PRINTS" id="PR00338">
    <property type="entry name" value="NUSGTNSCPFCT"/>
</dbReference>
<evidence type="ECO:0000256" key="1">
    <source>
        <dbReference type="ARBA" id="ARBA00022472"/>
    </source>
</evidence>
<dbReference type="SUPFAM" id="SSF82679">
    <property type="entry name" value="N-utilization substance G protein NusG, N-terminal domain"/>
    <property type="match status" value="1"/>
</dbReference>
<evidence type="ECO:0000313" key="10">
    <source>
        <dbReference type="Proteomes" id="UP000050833"/>
    </source>
</evidence>
<dbReference type="InterPro" id="IPR047050">
    <property type="entry name" value="NGN"/>
</dbReference>
<keyword evidence="4 5" id="KW-0804">Transcription</keyword>
<evidence type="ECO:0000256" key="3">
    <source>
        <dbReference type="ARBA" id="ARBA00023015"/>
    </source>
</evidence>
<dbReference type="CDD" id="cd06091">
    <property type="entry name" value="KOW_NusG"/>
    <property type="match status" value="1"/>
</dbReference>
<dbReference type="SUPFAM" id="SSF50104">
    <property type="entry name" value="Translation proteins SH3-like domain"/>
    <property type="match status" value="1"/>
</dbReference>
<dbReference type="GO" id="GO:0006354">
    <property type="term" value="P:DNA-templated transcription elongation"/>
    <property type="evidence" value="ECO:0007669"/>
    <property type="project" value="UniProtKB-UniRule"/>
</dbReference>
<evidence type="ECO:0000313" key="9">
    <source>
        <dbReference type="EMBL" id="KQC85766.1"/>
    </source>
</evidence>
<dbReference type="GO" id="GO:0032784">
    <property type="term" value="P:regulation of DNA-templated transcription elongation"/>
    <property type="evidence" value="ECO:0007669"/>
    <property type="project" value="InterPro"/>
</dbReference>
<keyword evidence="10" id="KW-1185">Reference proteome</keyword>
<dbReference type="InterPro" id="IPR008991">
    <property type="entry name" value="Translation_prot_SH3-like_sf"/>
</dbReference>
<name>A0AAW3JVI2_9FIRM</name>
<dbReference type="GO" id="GO:0006353">
    <property type="term" value="P:DNA-templated transcription termination"/>
    <property type="evidence" value="ECO:0007669"/>
    <property type="project" value="UniProtKB-UniRule"/>
</dbReference>
<dbReference type="CDD" id="cd09891">
    <property type="entry name" value="NGN_Bact_1"/>
    <property type="match status" value="1"/>
</dbReference>
<evidence type="ECO:0000256" key="6">
    <source>
        <dbReference type="NCBIfam" id="TIGR00922"/>
    </source>
</evidence>
<comment type="function">
    <text evidence="5 7">Participates in transcription elongation, termination and antitermination.</text>
</comment>
<dbReference type="AlphaFoldDB" id="A0AAW3JVI2"/>
<dbReference type="NCBIfam" id="TIGR00922">
    <property type="entry name" value="nusG"/>
    <property type="match status" value="1"/>
</dbReference>
<dbReference type="InterPro" id="IPR001062">
    <property type="entry name" value="Transcrpt_antiterm_NusG"/>
</dbReference>
<keyword evidence="2 5" id="KW-0889">Transcription antitermination</keyword>
<dbReference type="Proteomes" id="UP000050833">
    <property type="component" value="Unassembled WGS sequence"/>
</dbReference>
<dbReference type="InterPro" id="IPR014722">
    <property type="entry name" value="Rib_uL2_dom2"/>
</dbReference>
<dbReference type="InterPro" id="IPR043425">
    <property type="entry name" value="NusG-like"/>
</dbReference>
<evidence type="ECO:0000259" key="8">
    <source>
        <dbReference type="SMART" id="SM00738"/>
    </source>
</evidence>
<gene>
    <name evidence="5" type="primary">nusG</name>
    <name evidence="9" type="ORF">APZ18_00745</name>
</gene>
<comment type="similarity">
    <text evidence="5 7">Belongs to the NusG family.</text>
</comment>
<evidence type="ECO:0000256" key="7">
    <source>
        <dbReference type="RuleBase" id="RU000538"/>
    </source>
</evidence>
<dbReference type="HAMAP" id="MF_00948">
    <property type="entry name" value="NusG"/>
    <property type="match status" value="1"/>
</dbReference>
<reference evidence="9 10" key="1">
    <citation type="submission" date="2015-10" db="EMBL/GenBank/DDBJ databases">
        <title>Butyribacter intestini gen. nov., sp. nov., a butyric acid-producing bacterium of the family Lachnospiraceae isolated from the human faeces.</title>
        <authorList>
            <person name="Zou Y."/>
            <person name="Xue W."/>
            <person name="Luo G."/>
            <person name="Lv M."/>
        </authorList>
    </citation>
    <scope>NUCLEOTIDE SEQUENCE [LARGE SCALE GENOMIC DNA]</scope>
    <source>
        <strain evidence="9 10">TF01-11</strain>
    </source>
</reference>
<dbReference type="RefSeq" id="WP_022013754.1">
    <property type="nucleotide sequence ID" value="NZ_DBGBRS010000117.1"/>
</dbReference>
<evidence type="ECO:0000256" key="5">
    <source>
        <dbReference type="HAMAP-Rule" id="MF_00948"/>
    </source>
</evidence>
<evidence type="ECO:0000256" key="4">
    <source>
        <dbReference type="ARBA" id="ARBA00023163"/>
    </source>
</evidence>
<sequence length="174" mass="19594">MADTEARWYVAHTYSGYENKVKADIENTIVNRNLQDQILEVYVPMQEVEREGKDSKKLVQQKMFPAYVLIKMFMNDDTWYVVRNTRGVTGFVGPGSKPVPLTDEEVASMGLMSSVAEAPFSIGDSVIVTSGIWEDTVGIVRQIDLKNKTVTINIDMFGRETPTELSFNDVKVCD</sequence>
<dbReference type="Gene3D" id="2.30.30.30">
    <property type="match status" value="1"/>
</dbReference>
<dbReference type="InterPro" id="IPR036735">
    <property type="entry name" value="NGN_dom_sf"/>
</dbReference>
<keyword evidence="1 5" id="KW-0806">Transcription termination</keyword>